<keyword evidence="2" id="KW-1185">Reference proteome</keyword>
<comment type="caution">
    <text evidence="1">The sequence shown here is derived from an EMBL/GenBank/DDBJ whole genome shotgun (WGS) entry which is preliminary data.</text>
</comment>
<sequence>MRCDFFFKQSHWQIILMQCATSTRTKQGGTFADTLPTFAPPGHLNSHPLPEHPDIRRYGQTCHLVSVVSSPLSQLHQNSQWGWPN</sequence>
<protein>
    <submittedName>
        <fullName evidence="1">Uncharacterized protein</fullName>
    </submittedName>
</protein>
<organism evidence="1 2">
    <name type="scientific">Ameiurus melas</name>
    <name type="common">Black bullhead</name>
    <name type="synonym">Silurus melas</name>
    <dbReference type="NCBI Taxonomy" id="219545"/>
    <lineage>
        <taxon>Eukaryota</taxon>
        <taxon>Metazoa</taxon>
        <taxon>Chordata</taxon>
        <taxon>Craniata</taxon>
        <taxon>Vertebrata</taxon>
        <taxon>Euteleostomi</taxon>
        <taxon>Actinopterygii</taxon>
        <taxon>Neopterygii</taxon>
        <taxon>Teleostei</taxon>
        <taxon>Ostariophysi</taxon>
        <taxon>Siluriformes</taxon>
        <taxon>Ictaluridae</taxon>
        <taxon>Ameiurus</taxon>
    </lineage>
</organism>
<evidence type="ECO:0000313" key="2">
    <source>
        <dbReference type="Proteomes" id="UP000593565"/>
    </source>
</evidence>
<proteinExistence type="predicted"/>
<gene>
    <name evidence="1" type="ORF">AMELA_G00267280</name>
</gene>
<dbReference type="AlphaFoldDB" id="A0A7J5ZPH5"/>
<dbReference type="Proteomes" id="UP000593565">
    <property type="component" value="Unassembled WGS sequence"/>
</dbReference>
<name>A0A7J5ZPH5_AMEME</name>
<dbReference type="EMBL" id="JAAGNN010000026">
    <property type="protein sequence ID" value="KAF4071811.1"/>
    <property type="molecule type" value="Genomic_DNA"/>
</dbReference>
<evidence type="ECO:0000313" key="1">
    <source>
        <dbReference type="EMBL" id="KAF4071811.1"/>
    </source>
</evidence>
<accession>A0A7J5ZPH5</accession>
<reference evidence="1 2" key="1">
    <citation type="submission" date="2020-02" db="EMBL/GenBank/DDBJ databases">
        <title>A chromosome-scale genome assembly of the black bullhead catfish (Ameiurus melas).</title>
        <authorList>
            <person name="Wen M."/>
            <person name="Zham M."/>
            <person name="Cabau C."/>
            <person name="Klopp C."/>
            <person name="Donnadieu C."/>
            <person name="Roques C."/>
            <person name="Bouchez O."/>
            <person name="Lampietro C."/>
            <person name="Jouanno E."/>
            <person name="Herpin A."/>
            <person name="Louis A."/>
            <person name="Berthelot C."/>
            <person name="Parey E."/>
            <person name="Roest-Crollius H."/>
            <person name="Braasch I."/>
            <person name="Postlethwait J."/>
            <person name="Robinson-Rechavi M."/>
            <person name="Echchiki A."/>
            <person name="Begum T."/>
            <person name="Montfort J."/>
            <person name="Schartl M."/>
            <person name="Bobe J."/>
            <person name="Guiguen Y."/>
        </authorList>
    </citation>
    <scope>NUCLEOTIDE SEQUENCE [LARGE SCALE GENOMIC DNA]</scope>
    <source>
        <strain evidence="1">M_S1</strain>
        <tissue evidence="1">Blood</tissue>
    </source>
</reference>